<dbReference type="SUPFAM" id="SSF69318">
    <property type="entry name" value="Integrin alpha N-terminal domain"/>
    <property type="match status" value="1"/>
</dbReference>
<dbReference type="EMBL" id="BAAAQD010000022">
    <property type="protein sequence ID" value="GAA1551979.1"/>
    <property type="molecule type" value="Genomic_DNA"/>
</dbReference>
<gene>
    <name evidence="5" type="ORF">GCM10009827_085790</name>
</gene>
<keyword evidence="3" id="KW-1015">Disulfide bond</keyword>
<dbReference type="SUPFAM" id="SSF50370">
    <property type="entry name" value="Ricin B-like lectins"/>
    <property type="match status" value="2"/>
</dbReference>
<sequence length="608" mass="62246">MAPAVIPGGYGPFRGGTLLPAAGGTTPTSVSLTPRRFGPNVLYVYAINGAGNASPVTAYRFTTDAPAQPAAFGDFTGDGKPDVVSVAGDSLLGAWLYAGTDNAGHLAAPTQVGGEGTSGAYSTGTVTDWTGTSVSALELTGDGAQDLLVTLPSTRSDADGNVFVIPAYGDGGTFDPLERIKLLLPQVDGTDGNQVVDQIAASPLPSITGSPLPDLYVIVGDALYVYPPGFPPGAYENPILISTGWTGKTITAAHSGAEPALFVRTNSTGMVDLVTGNTAGGVFAGAAGSTTVTYSASGFPGSSAYVITGADINLDGKPDLWSDIRFGAINANLNTGTGAFAPAVTTTTGTTGLVRSGLPGGLCLDNANGYATNSNPIRTYRCNTGLGGQMWTMSADGSLRILGKCADAGGPLPNSSQVKLYDCSPTATQMWRPGPNNSLIHRSTGRCLDAPTPAETQLRIATCNGSPNQSWTFDATGIGFVRSGYAGKCLDNRSGTMADGNPIQIWDCTANVPLAQTWALLDDGMLHSTTSMCLDITGGGTANGTKVQLYTCNGTPAQTWRRGPNNTLVNPASGRCLDLINGNTTNGSAVQIYDCVPNTTAQVWILPQ</sequence>
<dbReference type="Gene3D" id="2.130.10.130">
    <property type="entry name" value="Integrin alpha, N-terminal"/>
    <property type="match status" value="1"/>
</dbReference>
<dbReference type="RefSeq" id="WP_344509628.1">
    <property type="nucleotide sequence ID" value="NZ_BAAAQD010000022.1"/>
</dbReference>
<feature type="domain" description="Ricin B lectin" evidence="4">
    <location>
        <begin position="476"/>
        <end position="607"/>
    </location>
</feature>
<dbReference type="PROSITE" id="PS50231">
    <property type="entry name" value="RICIN_B_LECTIN"/>
    <property type="match status" value="2"/>
</dbReference>
<reference evidence="5 6" key="1">
    <citation type="journal article" date="2019" name="Int. J. Syst. Evol. Microbiol.">
        <title>The Global Catalogue of Microorganisms (GCM) 10K type strain sequencing project: providing services to taxonomists for standard genome sequencing and annotation.</title>
        <authorList>
            <consortium name="The Broad Institute Genomics Platform"/>
            <consortium name="The Broad Institute Genome Sequencing Center for Infectious Disease"/>
            <person name="Wu L."/>
            <person name="Ma J."/>
        </authorList>
    </citation>
    <scope>NUCLEOTIDE SEQUENCE [LARGE SCALE GENOMIC DNA]</scope>
    <source>
        <strain evidence="5 6">JCM 15933</strain>
    </source>
</reference>
<name>A0ABN2C3E0_9ACTN</name>
<comment type="caution">
    <text evidence="5">The sequence shown here is derived from an EMBL/GenBank/DDBJ whole genome shotgun (WGS) entry which is preliminary data.</text>
</comment>
<evidence type="ECO:0000256" key="2">
    <source>
        <dbReference type="ARBA" id="ARBA00022734"/>
    </source>
</evidence>
<keyword evidence="6" id="KW-1185">Reference proteome</keyword>
<accession>A0ABN2C3E0</accession>
<evidence type="ECO:0000256" key="3">
    <source>
        <dbReference type="ARBA" id="ARBA00023157"/>
    </source>
</evidence>
<dbReference type="Gene3D" id="2.80.10.50">
    <property type="match status" value="2"/>
</dbReference>
<dbReference type="Proteomes" id="UP001501470">
    <property type="component" value="Unassembled WGS sequence"/>
</dbReference>
<feature type="domain" description="Ricin B lectin" evidence="4">
    <location>
        <begin position="350"/>
        <end position="474"/>
    </location>
</feature>
<keyword evidence="1" id="KW-0732">Signal</keyword>
<dbReference type="PANTHER" id="PTHR11675">
    <property type="entry name" value="N-ACETYLGALACTOSAMINYLTRANSFERASE"/>
    <property type="match status" value="1"/>
</dbReference>
<dbReference type="InterPro" id="IPR013517">
    <property type="entry name" value="FG-GAP"/>
</dbReference>
<dbReference type="Pfam" id="PF00652">
    <property type="entry name" value="Ricin_B_lectin"/>
    <property type="match status" value="2"/>
</dbReference>
<evidence type="ECO:0000313" key="5">
    <source>
        <dbReference type="EMBL" id="GAA1551979.1"/>
    </source>
</evidence>
<dbReference type="CDD" id="cd23451">
    <property type="entry name" value="beta-trefoil_Ricin_laminarinase"/>
    <property type="match status" value="1"/>
</dbReference>
<evidence type="ECO:0000259" key="4">
    <source>
        <dbReference type="SMART" id="SM00458"/>
    </source>
</evidence>
<protein>
    <recommendedName>
        <fullName evidence="4">Ricin B lectin domain-containing protein</fullName>
    </recommendedName>
</protein>
<proteinExistence type="predicted"/>
<dbReference type="SMART" id="SM00458">
    <property type="entry name" value="RICIN"/>
    <property type="match status" value="2"/>
</dbReference>
<evidence type="ECO:0000256" key="1">
    <source>
        <dbReference type="ARBA" id="ARBA00022729"/>
    </source>
</evidence>
<dbReference type="Pfam" id="PF13517">
    <property type="entry name" value="FG-GAP_3"/>
    <property type="match status" value="1"/>
</dbReference>
<evidence type="ECO:0000313" key="6">
    <source>
        <dbReference type="Proteomes" id="UP001501470"/>
    </source>
</evidence>
<dbReference type="InterPro" id="IPR035992">
    <property type="entry name" value="Ricin_B-like_lectins"/>
</dbReference>
<organism evidence="5 6">
    <name type="scientific">Dactylosporangium maewongense</name>
    <dbReference type="NCBI Taxonomy" id="634393"/>
    <lineage>
        <taxon>Bacteria</taxon>
        <taxon>Bacillati</taxon>
        <taxon>Actinomycetota</taxon>
        <taxon>Actinomycetes</taxon>
        <taxon>Micromonosporales</taxon>
        <taxon>Micromonosporaceae</taxon>
        <taxon>Dactylosporangium</taxon>
    </lineage>
</organism>
<dbReference type="InterPro" id="IPR000772">
    <property type="entry name" value="Ricin_B_lectin"/>
</dbReference>
<keyword evidence="2" id="KW-0430">Lectin</keyword>
<dbReference type="InterPro" id="IPR028994">
    <property type="entry name" value="Integrin_alpha_N"/>
</dbReference>